<keyword evidence="8" id="KW-0282">Flagellum</keyword>
<gene>
    <name evidence="7 8" type="primary">flhA</name>
    <name evidence="8" type="ORF">MOHU_20420</name>
</gene>
<dbReference type="InterPro" id="IPR006301">
    <property type="entry name" value="FlhA"/>
</dbReference>
<keyword evidence="7" id="KW-0813">Transport</keyword>
<feature type="transmembrane region" description="Helical" evidence="7">
    <location>
        <begin position="20"/>
        <end position="38"/>
    </location>
</feature>
<dbReference type="InterPro" id="IPR042194">
    <property type="entry name" value="FHIPEP_1"/>
</dbReference>
<evidence type="ECO:0000256" key="3">
    <source>
        <dbReference type="ARBA" id="ARBA00022475"/>
    </source>
</evidence>
<dbReference type="EMBL" id="PVXM01000049">
    <property type="protein sequence ID" value="PRR70251.1"/>
    <property type="molecule type" value="Genomic_DNA"/>
</dbReference>
<evidence type="ECO:0000313" key="9">
    <source>
        <dbReference type="Proteomes" id="UP000238415"/>
    </source>
</evidence>
<comment type="subcellular location">
    <subcellularLocation>
        <location evidence="1 7">Cell membrane</location>
        <topology evidence="1 7">Multi-pass membrane protein</topology>
    </subcellularLocation>
</comment>
<keyword evidence="8" id="KW-0969">Cilium</keyword>
<dbReference type="GO" id="GO:0044780">
    <property type="term" value="P:bacterial-type flagellum assembly"/>
    <property type="evidence" value="ECO:0007669"/>
    <property type="project" value="InterPro"/>
</dbReference>
<dbReference type="InterPro" id="IPR042196">
    <property type="entry name" value="FHIPEP_4"/>
</dbReference>
<feature type="transmembrane region" description="Helical" evidence="7">
    <location>
        <begin position="203"/>
        <end position="224"/>
    </location>
</feature>
<feature type="transmembrane region" description="Helical" evidence="7">
    <location>
        <begin position="115"/>
        <end position="134"/>
    </location>
</feature>
<dbReference type="PROSITE" id="PS00994">
    <property type="entry name" value="FHIPEP"/>
    <property type="match status" value="1"/>
</dbReference>
<sequence length="690" mass="74877">MAANTGLLGVLRRLNPYNDILVAALVLGVVMLIVVPVSPLVMDILLVVNIGVSMIILLTTMFVGRSLDFSVFPSLLLVVTLFRLSLNISSTRLILSRADAGHVIETFGSFVVRGNYIVGFIIFIIITIIQFIVITNGAQRVAEVAARFTLDAMPGKQMSIDADLNAGLLTEEEARAKRRELQREADFYGAMDGASKFVRGDAVASLIIVAINIVGGLAIGMWQLKMPFMEALQTYTRLTIGDGLVSQLPALMVSTGTGILVTRSGSVDNFGKEVIAQLTGFPRIAALVAAILFLMGLLPGMPHLTFFILAGGTGYAAYALAREEKLEGRRREERAAAQKTAPRQPENVLSLFQVDPLEVEIGYGLIPLADESAGGDLLDRLAAVRRQCATEMGIYVRPIRIRDNLQLPPNSYIFKLRGVEAARGEIQPNYLLAMNPAGSEGPPEGIPTREPTFGLPAWWVPAARRQEAELAGFTVVDATTVLITHLTEFIKAHADELMGRQETRELLDKVKETNPAVVEELVPNLLSVGEVQKVLAGLLQEQVPIRDLVGILEALADAARTSRDPDYLLGAARQALSRTISRQYARDGKITAVTLHPQLEQRVAEAVQPTSQGAFPALGPEEARELLNRVGRAVEKAAVGGVQPVLLCSARVRLPLRRLLKRSFPYLPVLAYNELEPGMEVEAVEAVNLA</sequence>
<dbReference type="PRINTS" id="PR00949">
    <property type="entry name" value="TYPE3IMAPROT"/>
</dbReference>
<feature type="transmembrane region" description="Helical" evidence="7">
    <location>
        <begin position="44"/>
        <end position="63"/>
    </location>
</feature>
<comment type="function">
    <text evidence="7">Required for formation of the rod structure of the flagellar apparatus. Together with FliI and FliH, may constitute the export apparatus of flagellin.</text>
</comment>
<reference evidence="8 9" key="1">
    <citation type="submission" date="2018-03" db="EMBL/GenBank/DDBJ databases">
        <title>Genome sequence of Moorella humiferrea DSM 23265.</title>
        <authorList>
            <person name="Poehlein A."/>
            <person name="Daniel R."/>
        </authorList>
    </citation>
    <scope>NUCLEOTIDE SEQUENCE [LARGE SCALE GENOMIC DNA]</scope>
    <source>
        <strain evidence="8 9">DSM 23265</strain>
    </source>
</reference>
<dbReference type="GO" id="GO:0005886">
    <property type="term" value="C:plasma membrane"/>
    <property type="evidence" value="ECO:0007669"/>
    <property type="project" value="UniProtKB-SubCell"/>
</dbReference>
<keyword evidence="7" id="KW-1006">Bacterial flagellum protein export</keyword>
<dbReference type="PANTHER" id="PTHR30161:SF1">
    <property type="entry name" value="FLAGELLAR BIOSYNTHESIS PROTEIN FLHA-RELATED"/>
    <property type="match status" value="1"/>
</dbReference>
<dbReference type="NCBIfam" id="TIGR01398">
    <property type="entry name" value="FlhA"/>
    <property type="match status" value="1"/>
</dbReference>
<dbReference type="PANTHER" id="PTHR30161">
    <property type="entry name" value="FLAGELLAR EXPORT PROTEIN, MEMBRANE FLHA SUBUNIT-RELATED"/>
    <property type="match status" value="1"/>
</dbReference>
<protein>
    <recommendedName>
        <fullName evidence="7">Flagellar biosynthesis protein FlhA</fullName>
    </recommendedName>
</protein>
<accession>A0A2T0AMZ8</accession>
<keyword evidence="7" id="KW-1005">Bacterial flagellum biogenesis</keyword>
<evidence type="ECO:0000313" key="8">
    <source>
        <dbReference type="EMBL" id="PRR70251.1"/>
    </source>
</evidence>
<name>A0A2T0AMZ8_9FIRM</name>
<comment type="caution">
    <text evidence="7">Lacks conserved residue(s) required for the propagation of feature annotation.</text>
</comment>
<feature type="transmembrane region" description="Helical" evidence="7">
    <location>
        <begin position="244"/>
        <end position="262"/>
    </location>
</feature>
<organism evidence="8 9">
    <name type="scientific">Neomoorella humiferrea</name>
    <dbReference type="NCBI Taxonomy" id="676965"/>
    <lineage>
        <taxon>Bacteria</taxon>
        <taxon>Bacillati</taxon>
        <taxon>Bacillota</taxon>
        <taxon>Clostridia</taxon>
        <taxon>Neomoorellales</taxon>
        <taxon>Neomoorellaceae</taxon>
        <taxon>Neomoorella</taxon>
    </lineage>
</organism>
<keyword evidence="7" id="KW-0653">Protein transport</keyword>
<dbReference type="InterPro" id="IPR025505">
    <property type="entry name" value="FHIPEP_CS"/>
</dbReference>
<evidence type="ECO:0000256" key="7">
    <source>
        <dbReference type="RuleBase" id="RU364093"/>
    </source>
</evidence>
<dbReference type="RefSeq" id="WP_106005963.1">
    <property type="nucleotide sequence ID" value="NZ_CP136419.1"/>
</dbReference>
<evidence type="ECO:0000256" key="2">
    <source>
        <dbReference type="ARBA" id="ARBA00008835"/>
    </source>
</evidence>
<evidence type="ECO:0000256" key="1">
    <source>
        <dbReference type="ARBA" id="ARBA00004651"/>
    </source>
</evidence>
<evidence type="ECO:0000256" key="6">
    <source>
        <dbReference type="ARBA" id="ARBA00023136"/>
    </source>
</evidence>
<keyword evidence="8" id="KW-0966">Cell projection</keyword>
<feature type="transmembrane region" description="Helical" evidence="7">
    <location>
        <begin position="274"/>
        <end position="298"/>
    </location>
</feature>
<keyword evidence="6 7" id="KW-0472">Membrane</keyword>
<evidence type="ECO:0000256" key="4">
    <source>
        <dbReference type="ARBA" id="ARBA00022692"/>
    </source>
</evidence>
<keyword evidence="4 7" id="KW-0812">Transmembrane</keyword>
<dbReference type="OrthoDB" id="9759185at2"/>
<dbReference type="Gene3D" id="3.40.30.60">
    <property type="entry name" value="FHIPEP family, domain 1"/>
    <property type="match status" value="1"/>
</dbReference>
<dbReference type="Gene3D" id="3.40.50.12790">
    <property type="entry name" value="FHIPEP family, domain 4"/>
    <property type="match status" value="1"/>
</dbReference>
<dbReference type="Gene3D" id="1.10.8.540">
    <property type="entry name" value="FHIPEP family, domain 3"/>
    <property type="match status" value="1"/>
</dbReference>
<dbReference type="InterPro" id="IPR001712">
    <property type="entry name" value="T3SS_FHIPEP"/>
</dbReference>
<comment type="similarity">
    <text evidence="2 7">Belongs to the FHIPEP (flagella/HR/invasion proteins export pore) family.</text>
</comment>
<dbReference type="Proteomes" id="UP000238415">
    <property type="component" value="Unassembled WGS sequence"/>
</dbReference>
<dbReference type="GO" id="GO:0009306">
    <property type="term" value="P:protein secretion"/>
    <property type="evidence" value="ECO:0007669"/>
    <property type="project" value="InterPro"/>
</dbReference>
<dbReference type="Pfam" id="PF00771">
    <property type="entry name" value="FHIPEP"/>
    <property type="match status" value="1"/>
</dbReference>
<dbReference type="AlphaFoldDB" id="A0A2T0AMZ8"/>
<dbReference type="PIRSF" id="PIRSF005419">
    <property type="entry name" value="FlhA"/>
    <property type="match status" value="1"/>
</dbReference>
<keyword evidence="9" id="KW-1185">Reference proteome</keyword>
<evidence type="ECO:0000256" key="5">
    <source>
        <dbReference type="ARBA" id="ARBA00022989"/>
    </source>
</evidence>
<proteinExistence type="inferred from homology"/>
<dbReference type="InterPro" id="IPR042193">
    <property type="entry name" value="FHIPEP_3"/>
</dbReference>
<keyword evidence="3 7" id="KW-1003">Cell membrane</keyword>
<comment type="caution">
    <text evidence="8">The sequence shown here is derived from an EMBL/GenBank/DDBJ whole genome shotgun (WGS) entry which is preliminary data.</text>
</comment>
<keyword evidence="5 7" id="KW-1133">Transmembrane helix</keyword>